<proteinExistence type="inferred from homology"/>
<evidence type="ECO:0000256" key="3">
    <source>
        <dbReference type="ARBA" id="ARBA00022692"/>
    </source>
</evidence>
<evidence type="ECO:0000313" key="9">
    <source>
        <dbReference type="Proteomes" id="UP000184694"/>
    </source>
</evidence>
<keyword evidence="9" id="KW-1185">Reference proteome</keyword>
<dbReference type="InterPro" id="IPR007267">
    <property type="entry name" value="GtrA_DPMS_TM"/>
</dbReference>
<feature type="transmembrane region" description="Helical" evidence="6">
    <location>
        <begin position="115"/>
        <end position="135"/>
    </location>
</feature>
<dbReference type="InterPro" id="IPR051401">
    <property type="entry name" value="GtrA_CellWall_Glycosyl"/>
</dbReference>
<feature type="transmembrane region" description="Helical" evidence="6">
    <location>
        <begin position="12"/>
        <end position="33"/>
    </location>
</feature>
<evidence type="ECO:0000256" key="6">
    <source>
        <dbReference type="SAM" id="Phobius"/>
    </source>
</evidence>
<dbReference type="OrthoDB" id="7060875at2"/>
<feature type="transmembrane region" description="Helical" evidence="6">
    <location>
        <begin position="39"/>
        <end position="62"/>
    </location>
</feature>
<keyword evidence="5 6" id="KW-0472">Membrane</keyword>
<name>A0A1N6EBE4_9BACT</name>
<evidence type="ECO:0000256" key="1">
    <source>
        <dbReference type="ARBA" id="ARBA00004141"/>
    </source>
</evidence>
<dbReference type="STRING" id="1121457.SAMN02745161_0851"/>
<dbReference type="GO" id="GO:0000271">
    <property type="term" value="P:polysaccharide biosynthetic process"/>
    <property type="evidence" value="ECO:0007669"/>
    <property type="project" value="InterPro"/>
</dbReference>
<reference evidence="9" key="1">
    <citation type="submission" date="2016-11" db="EMBL/GenBank/DDBJ databases">
        <authorList>
            <person name="Varghese N."/>
            <person name="Submissions S."/>
        </authorList>
    </citation>
    <scope>NUCLEOTIDE SEQUENCE [LARGE SCALE GENOMIC DNA]</scope>
    <source>
        <strain evidence="9">DSM 17456</strain>
    </source>
</reference>
<dbReference type="GO" id="GO:0005886">
    <property type="term" value="C:plasma membrane"/>
    <property type="evidence" value="ECO:0007669"/>
    <property type="project" value="TreeGrafter"/>
</dbReference>
<accession>A0A1N6EBE4</accession>
<comment type="subcellular location">
    <subcellularLocation>
        <location evidence="1">Membrane</location>
        <topology evidence="1">Multi-pass membrane protein</topology>
    </subcellularLocation>
</comment>
<keyword evidence="3 6" id="KW-0812">Transmembrane</keyword>
<dbReference type="PANTHER" id="PTHR38459">
    <property type="entry name" value="PROPHAGE BACTOPRENOL-LINKED GLUCOSE TRANSLOCASE HOMOLOG"/>
    <property type="match status" value="1"/>
</dbReference>
<dbReference type="PANTHER" id="PTHR38459:SF1">
    <property type="entry name" value="PROPHAGE BACTOPRENOL-LINKED GLUCOSE TRANSLOCASE HOMOLOG"/>
    <property type="match status" value="1"/>
</dbReference>
<evidence type="ECO:0000313" key="8">
    <source>
        <dbReference type="EMBL" id="SIN80237.1"/>
    </source>
</evidence>
<dbReference type="RefSeq" id="WP_074215687.1">
    <property type="nucleotide sequence ID" value="NZ_FSRG01000003.1"/>
</dbReference>
<protein>
    <submittedName>
        <fullName evidence="8">Putative flippase GtrA (Transmembrane translocase of bactoprenol-linked glucose)</fullName>
    </submittedName>
</protein>
<evidence type="ECO:0000256" key="5">
    <source>
        <dbReference type="ARBA" id="ARBA00023136"/>
    </source>
</evidence>
<gene>
    <name evidence="8" type="ORF">SAMN02745161_0851</name>
</gene>
<feature type="domain" description="GtrA/DPMS transmembrane" evidence="7">
    <location>
        <begin position="14"/>
        <end position="137"/>
    </location>
</feature>
<evidence type="ECO:0000256" key="4">
    <source>
        <dbReference type="ARBA" id="ARBA00022989"/>
    </source>
</evidence>
<organism evidence="8 9">
    <name type="scientific">Halodesulfovibrio marinisediminis DSM 17456</name>
    <dbReference type="NCBI Taxonomy" id="1121457"/>
    <lineage>
        <taxon>Bacteria</taxon>
        <taxon>Pseudomonadati</taxon>
        <taxon>Thermodesulfobacteriota</taxon>
        <taxon>Desulfovibrionia</taxon>
        <taxon>Desulfovibrionales</taxon>
        <taxon>Desulfovibrionaceae</taxon>
        <taxon>Halodesulfovibrio</taxon>
    </lineage>
</organism>
<sequence length="138" mass="15701">MPDFIVRSYKPFLRFLFLGGIATLVNLLVRFILSKFVAFEVAIVIAYLVGMFIAFILFKFFAFPQKKSSTRSKKSEVARFIAVNAWGVSQTLIVSVVLVEHVLPFLNIVVYQQEIAHILALSLLTVTSYLGHNYFTFN</sequence>
<feature type="transmembrane region" description="Helical" evidence="6">
    <location>
        <begin position="83"/>
        <end position="103"/>
    </location>
</feature>
<keyword evidence="4 6" id="KW-1133">Transmembrane helix</keyword>
<dbReference type="EMBL" id="FSRG01000003">
    <property type="protein sequence ID" value="SIN80237.1"/>
    <property type="molecule type" value="Genomic_DNA"/>
</dbReference>
<dbReference type="Pfam" id="PF04138">
    <property type="entry name" value="GtrA_DPMS_TM"/>
    <property type="match status" value="1"/>
</dbReference>
<comment type="similarity">
    <text evidence="2">Belongs to the GtrA family.</text>
</comment>
<evidence type="ECO:0000256" key="2">
    <source>
        <dbReference type="ARBA" id="ARBA00009399"/>
    </source>
</evidence>
<evidence type="ECO:0000259" key="7">
    <source>
        <dbReference type="Pfam" id="PF04138"/>
    </source>
</evidence>
<dbReference type="AlphaFoldDB" id="A0A1N6EBE4"/>
<dbReference type="Proteomes" id="UP000184694">
    <property type="component" value="Unassembled WGS sequence"/>
</dbReference>